<evidence type="ECO:0000256" key="1">
    <source>
        <dbReference type="ARBA" id="ARBA00004477"/>
    </source>
</evidence>
<dbReference type="AlphaFoldDB" id="A0A4P9YIE1"/>
<keyword evidence="9" id="KW-0319">Glycerol metabolism</keyword>
<dbReference type="EMBL" id="ML005292">
    <property type="protein sequence ID" value="RKP19118.1"/>
    <property type="molecule type" value="Genomic_DNA"/>
</dbReference>
<evidence type="ECO:0000256" key="15">
    <source>
        <dbReference type="ARBA" id="ARBA00048109"/>
    </source>
</evidence>
<keyword evidence="8" id="KW-0812">Transmembrane</keyword>
<evidence type="ECO:0000256" key="13">
    <source>
        <dbReference type="ARBA" id="ARBA00023136"/>
    </source>
</evidence>
<evidence type="ECO:0000256" key="10">
    <source>
        <dbReference type="ARBA" id="ARBA00022824"/>
    </source>
</evidence>
<dbReference type="PANTHER" id="PTHR12317:SF0">
    <property type="entry name" value="ACYLTRANSFERASE"/>
    <property type="match status" value="1"/>
</dbReference>
<protein>
    <recommendedName>
        <fullName evidence="5">diacylglycerol O-acyltransferase</fullName>
        <ecNumber evidence="5">2.3.1.20</ecNumber>
    </recommendedName>
</protein>
<keyword evidence="14 16" id="KW-0012">Acyltransferase</keyword>
<dbReference type="InterPro" id="IPR007130">
    <property type="entry name" value="DAGAT"/>
</dbReference>
<dbReference type="EC" id="2.3.1.20" evidence="5"/>
<keyword evidence="11" id="KW-1133">Transmembrane helix</keyword>
<dbReference type="GO" id="GO:0004144">
    <property type="term" value="F:diacylglycerol O-acyltransferase activity"/>
    <property type="evidence" value="ECO:0007669"/>
    <property type="project" value="UniProtKB-EC"/>
</dbReference>
<reference evidence="17" key="1">
    <citation type="journal article" date="2018" name="Nat. Microbiol.">
        <title>Leveraging single-cell genomics to expand the fungal tree of life.</title>
        <authorList>
            <person name="Ahrendt S.R."/>
            <person name="Quandt C.A."/>
            <person name="Ciobanu D."/>
            <person name="Clum A."/>
            <person name="Salamov A."/>
            <person name="Andreopoulos B."/>
            <person name="Cheng J.F."/>
            <person name="Woyke T."/>
            <person name="Pelin A."/>
            <person name="Henrissat B."/>
            <person name="Reynolds N.K."/>
            <person name="Benny G.L."/>
            <person name="Smith M.E."/>
            <person name="James T.Y."/>
            <person name="Grigoriev I.V."/>
        </authorList>
    </citation>
    <scope>NUCLEOTIDE SEQUENCE [LARGE SCALE GENOMIC DNA]</scope>
    <source>
        <strain evidence="17">CSF55</strain>
    </source>
</reference>
<evidence type="ECO:0000256" key="8">
    <source>
        <dbReference type="ARBA" id="ARBA00022692"/>
    </source>
</evidence>
<evidence type="ECO:0000313" key="16">
    <source>
        <dbReference type="EMBL" id="RKP19118.1"/>
    </source>
</evidence>
<organism evidence="16 17">
    <name type="scientific">Rozella allomycis (strain CSF55)</name>
    <dbReference type="NCBI Taxonomy" id="988480"/>
    <lineage>
        <taxon>Eukaryota</taxon>
        <taxon>Fungi</taxon>
        <taxon>Fungi incertae sedis</taxon>
        <taxon>Cryptomycota</taxon>
        <taxon>Cryptomycota incertae sedis</taxon>
        <taxon>Rozella</taxon>
    </lineage>
</organism>
<evidence type="ECO:0000313" key="17">
    <source>
        <dbReference type="Proteomes" id="UP000281549"/>
    </source>
</evidence>
<keyword evidence="6" id="KW-0444">Lipid biosynthesis</keyword>
<comment type="catalytic activity">
    <reaction evidence="15">
        <text>an acyl-CoA + a 1,2-diacyl-sn-glycerol = a triacyl-sn-glycerol + CoA</text>
        <dbReference type="Rhea" id="RHEA:10868"/>
        <dbReference type="ChEBI" id="CHEBI:17815"/>
        <dbReference type="ChEBI" id="CHEBI:57287"/>
        <dbReference type="ChEBI" id="CHEBI:58342"/>
        <dbReference type="ChEBI" id="CHEBI:64615"/>
        <dbReference type="EC" id="2.3.1.20"/>
    </reaction>
</comment>
<comment type="pathway">
    <text evidence="2">Glycerolipid metabolism; triacylglycerol biosynthesis.</text>
</comment>
<gene>
    <name evidence="16" type="ORF">ROZALSC1DRAFT_14398</name>
</gene>
<sequence length="261" mass="29403">MALFNHARDYFPVSINIERAKELDPEKSYMIGYHPHGIIGIGCLVNFMSEANNISSIYPDHNIRVATLNMHFAFPIWSEYFKALGFISANKSSIKNHLTRKCSKGKKYSVVIVVGGASEALDAHPGTLDLTLKKRKGFFKLALQTGTSLVPCLSFGENDVFNQINNGHGTFLRKAQKWLTKIFTFSLPLVYGHGKLMCMPAKTPITTIMGRPVIVKEPIEHPTANEILELQERYMAELKAVFDEHKEKLGKNLKTPLRFVH</sequence>
<comment type="pathway">
    <text evidence="3">Lipid metabolism.</text>
</comment>
<keyword evidence="10" id="KW-0256">Endoplasmic reticulum</keyword>
<keyword evidence="12" id="KW-0443">Lipid metabolism</keyword>
<name>A0A4P9YIE1_ROZAC</name>
<evidence type="ECO:0000256" key="5">
    <source>
        <dbReference type="ARBA" id="ARBA00013244"/>
    </source>
</evidence>
<dbReference type="PANTHER" id="PTHR12317">
    <property type="entry name" value="DIACYLGLYCEROL O-ACYLTRANSFERASE"/>
    <property type="match status" value="1"/>
</dbReference>
<dbReference type="Proteomes" id="UP000281549">
    <property type="component" value="Unassembled WGS sequence"/>
</dbReference>
<accession>A0A4P9YIE1</accession>
<evidence type="ECO:0000256" key="3">
    <source>
        <dbReference type="ARBA" id="ARBA00005189"/>
    </source>
</evidence>
<evidence type="ECO:0000256" key="2">
    <source>
        <dbReference type="ARBA" id="ARBA00004771"/>
    </source>
</evidence>
<comment type="subcellular location">
    <subcellularLocation>
        <location evidence="1">Endoplasmic reticulum membrane</location>
        <topology evidence="1">Multi-pass membrane protein</topology>
    </subcellularLocation>
</comment>
<evidence type="ECO:0000256" key="12">
    <source>
        <dbReference type="ARBA" id="ARBA00023098"/>
    </source>
</evidence>
<dbReference type="GO" id="GO:0005789">
    <property type="term" value="C:endoplasmic reticulum membrane"/>
    <property type="evidence" value="ECO:0007669"/>
    <property type="project" value="UniProtKB-SubCell"/>
</dbReference>
<evidence type="ECO:0000256" key="4">
    <source>
        <dbReference type="ARBA" id="ARBA00005420"/>
    </source>
</evidence>
<keyword evidence="7 16" id="KW-0808">Transferase</keyword>
<evidence type="ECO:0000256" key="14">
    <source>
        <dbReference type="ARBA" id="ARBA00023315"/>
    </source>
</evidence>
<evidence type="ECO:0000256" key="9">
    <source>
        <dbReference type="ARBA" id="ARBA00022798"/>
    </source>
</evidence>
<dbReference type="Pfam" id="PF03982">
    <property type="entry name" value="DAGAT"/>
    <property type="match status" value="1"/>
</dbReference>
<dbReference type="CDD" id="cd07987">
    <property type="entry name" value="LPLAT_MGAT-like"/>
    <property type="match status" value="1"/>
</dbReference>
<dbReference type="GO" id="GO:0019432">
    <property type="term" value="P:triglyceride biosynthetic process"/>
    <property type="evidence" value="ECO:0007669"/>
    <property type="project" value="TreeGrafter"/>
</dbReference>
<evidence type="ECO:0000256" key="11">
    <source>
        <dbReference type="ARBA" id="ARBA00022989"/>
    </source>
</evidence>
<evidence type="ECO:0000256" key="6">
    <source>
        <dbReference type="ARBA" id="ARBA00022516"/>
    </source>
</evidence>
<keyword evidence="13" id="KW-0472">Membrane</keyword>
<comment type="similarity">
    <text evidence="4">Belongs to the diacylglycerol acyltransferase family.</text>
</comment>
<proteinExistence type="inferred from homology"/>
<dbReference type="GO" id="GO:0006071">
    <property type="term" value="P:glycerol metabolic process"/>
    <property type="evidence" value="ECO:0007669"/>
    <property type="project" value="UniProtKB-KW"/>
</dbReference>
<evidence type="ECO:0000256" key="7">
    <source>
        <dbReference type="ARBA" id="ARBA00022679"/>
    </source>
</evidence>